<dbReference type="Proteomes" id="UP000682811">
    <property type="component" value="Unassembled WGS sequence"/>
</dbReference>
<proteinExistence type="predicted"/>
<sequence length="95" mass="10505">MKSILEEIYYGNLHMEEQIVPTDPEYQPINRKISELIEEAKQKLSESDFAALEEILDLNGESNSILAKASFVHGFTMGALVMVEVFGGEGKGVGE</sequence>
<dbReference type="Pfam" id="PF20648">
    <property type="entry name" value="DUF6809"/>
    <property type="match status" value="1"/>
</dbReference>
<dbReference type="AlphaFoldDB" id="A0A919YIQ3"/>
<dbReference type="EMBL" id="BORT01000027">
    <property type="protein sequence ID" value="GIO50030.1"/>
    <property type="molecule type" value="Genomic_DNA"/>
</dbReference>
<dbReference type="RefSeq" id="WP_212980355.1">
    <property type="nucleotide sequence ID" value="NZ_AP025343.1"/>
</dbReference>
<organism evidence="1 2">
    <name type="scientific">Paenibacillus azoreducens</name>
    <dbReference type="NCBI Taxonomy" id="116718"/>
    <lineage>
        <taxon>Bacteria</taxon>
        <taxon>Bacillati</taxon>
        <taxon>Bacillota</taxon>
        <taxon>Bacilli</taxon>
        <taxon>Bacillales</taxon>
        <taxon>Paenibacillaceae</taxon>
        <taxon>Paenibacillus</taxon>
    </lineage>
</organism>
<name>A0A919YIQ3_9BACL</name>
<gene>
    <name evidence="1" type="ORF">J34TS1_47950</name>
</gene>
<dbReference type="InterPro" id="IPR049215">
    <property type="entry name" value="DUF6809"/>
</dbReference>
<protein>
    <submittedName>
        <fullName evidence="1">Uncharacterized protein</fullName>
    </submittedName>
</protein>
<keyword evidence="2" id="KW-1185">Reference proteome</keyword>
<reference evidence="1 2" key="1">
    <citation type="submission" date="2021-03" db="EMBL/GenBank/DDBJ databases">
        <title>Antimicrobial resistance genes in bacteria isolated from Japanese honey, and their potential for conferring macrolide and lincosamide resistance in the American foulbrood pathogen Paenibacillus larvae.</title>
        <authorList>
            <person name="Okamoto M."/>
            <person name="Kumagai M."/>
            <person name="Kanamori H."/>
            <person name="Takamatsu D."/>
        </authorList>
    </citation>
    <scope>NUCLEOTIDE SEQUENCE [LARGE SCALE GENOMIC DNA]</scope>
    <source>
        <strain evidence="1 2">J34TS1</strain>
    </source>
</reference>
<comment type="caution">
    <text evidence="1">The sequence shown here is derived from an EMBL/GenBank/DDBJ whole genome shotgun (WGS) entry which is preliminary data.</text>
</comment>
<evidence type="ECO:0000313" key="2">
    <source>
        <dbReference type="Proteomes" id="UP000682811"/>
    </source>
</evidence>
<evidence type="ECO:0000313" key="1">
    <source>
        <dbReference type="EMBL" id="GIO50030.1"/>
    </source>
</evidence>
<accession>A0A919YIQ3</accession>